<dbReference type="RefSeq" id="WP_271713837.1">
    <property type="nucleotide sequence ID" value="NZ_AP024169.1"/>
</dbReference>
<protein>
    <submittedName>
        <fullName evidence="1">Uncharacterized protein</fullName>
    </submittedName>
</protein>
<dbReference type="EMBL" id="AP024169">
    <property type="protein sequence ID" value="BCN32825.1"/>
    <property type="molecule type" value="Genomic_DNA"/>
</dbReference>
<evidence type="ECO:0000313" key="2">
    <source>
        <dbReference type="Proteomes" id="UP000595897"/>
    </source>
</evidence>
<sequence length="207" mass="24375">MRKKPFLMNKERNLLEKNKKIIIGVIGTHRGVGVTHLCVMLSNYLSEVMGKRTAVLECNTHNDFSYIQMVYEGMAHKAINGKAFQVYDTSYYKNVTQKEIADILNNNFDYIIMDLGTDRDNEEFLRCNCKLVVSSLCDWKRHELIKFLHYAETMNGYLEWEYLVLYGDKSDLKEIKHNWNIHLNLIPFETDPFQVSKEVLNLFQKFS</sequence>
<reference evidence="1 2" key="1">
    <citation type="submission" date="2020-11" db="EMBL/GenBank/DDBJ databases">
        <title>Draft genome sequencing of a Lachnospiraceae strain isolated from anoxic soil subjected to BSD treatment.</title>
        <authorList>
            <person name="Uek A."/>
            <person name="Tonouchi A."/>
        </authorList>
    </citation>
    <scope>NUCLEOTIDE SEQUENCE [LARGE SCALE GENOMIC DNA]</scope>
    <source>
        <strain evidence="1 2">TB5</strain>
    </source>
</reference>
<gene>
    <name evidence="1" type="ORF">bsdtb5_41200</name>
</gene>
<dbReference type="Proteomes" id="UP000595897">
    <property type="component" value="Chromosome"/>
</dbReference>
<dbReference type="SUPFAM" id="SSF52540">
    <property type="entry name" value="P-loop containing nucleoside triphosphate hydrolases"/>
    <property type="match status" value="1"/>
</dbReference>
<proteinExistence type="predicted"/>
<accession>A0A7R7EQD0</accession>
<dbReference type="KEGG" id="ahb:bsdtb5_41200"/>
<organism evidence="1 2">
    <name type="scientific">Anaeromicropila herbilytica</name>
    <dbReference type="NCBI Taxonomy" id="2785025"/>
    <lineage>
        <taxon>Bacteria</taxon>
        <taxon>Bacillati</taxon>
        <taxon>Bacillota</taxon>
        <taxon>Clostridia</taxon>
        <taxon>Lachnospirales</taxon>
        <taxon>Lachnospiraceae</taxon>
        <taxon>Anaeromicropila</taxon>
    </lineage>
</organism>
<evidence type="ECO:0000313" key="1">
    <source>
        <dbReference type="EMBL" id="BCN32825.1"/>
    </source>
</evidence>
<keyword evidence="2" id="KW-1185">Reference proteome</keyword>
<dbReference type="InterPro" id="IPR027417">
    <property type="entry name" value="P-loop_NTPase"/>
</dbReference>
<dbReference type="Gene3D" id="3.40.50.300">
    <property type="entry name" value="P-loop containing nucleotide triphosphate hydrolases"/>
    <property type="match status" value="1"/>
</dbReference>
<name>A0A7R7EQD0_9FIRM</name>
<dbReference type="AlphaFoldDB" id="A0A7R7EQD0"/>